<dbReference type="AlphaFoldDB" id="A0A976NZC7"/>
<sequence>MKANIWKQTMWTDDGNSDQVMDAVSDLSSSHLDLLLQQAVTDVALRSSPTTAAAADDMQLNVLPTHAPTVHCHDYD</sequence>
<dbReference type="EMBL" id="SHOA02000001">
    <property type="protein sequence ID" value="TDH73450.1"/>
    <property type="molecule type" value="Genomic_DNA"/>
</dbReference>
<keyword evidence="2" id="KW-1185">Reference proteome</keyword>
<dbReference type="RefSeq" id="XP_067822948.1">
    <property type="nucleotide sequence ID" value="XM_067964236.1"/>
</dbReference>
<evidence type="ECO:0000313" key="1">
    <source>
        <dbReference type="EMBL" id="TDH73450.1"/>
    </source>
</evidence>
<name>A0A976NZC7_BRELC</name>
<proteinExistence type="predicted"/>
<organism evidence="1 2">
    <name type="scientific">Bremia lactucae</name>
    <name type="common">Lettuce downy mildew</name>
    <dbReference type="NCBI Taxonomy" id="4779"/>
    <lineage>
        <taxon>Eukaryota</taxon>
        <taxon>Sar</taxon>
        <taxon>Stramenopiles</taxon>
        <taxon>Oomycota</taxon>
        <taxon>Peronosporomycetes</taxon>
        <taxon>Peronosporales</taxon>
        <taxon>Peronosporaceae</taxon>
        <taxon>Bremia</taxon>
    </lineage>
</organism>
<dbReference type="KEGG" id="blac:94349907"/>
<dbReference type="Proteomes" id="UP000294530">
    <property type="component" value="Unassembled WGS sequence"/>
</dbReference>
<reference evidence="1 2" key="1">
    <citation type="journal article" date="2021" name="Genome Biol.">
        <title>AFLAP: assembly-free linkage analysis pipeline using k-mers from genome sequencing data.</title>
        <authorList>
            <person name="Fletcher K."/>
            <person name="Zhang L."/>
            <person name="Gil J."/>
            <person name="Han R."/>
            <person name="Cavanaugh K."/>
            <person name="Michelmore R."/>
        </authorList>
    </citation>
    <scope>NUCLEOTIDE SEQUENCE [LARGE SCALE GENOMIC DNA]</scope>
    <source>
        <strain evidence="1 2">SF5</strain>
    </source>
</reference>
<accession>A0A976NZC7</accession>
<gene>
    <name evidence="1" type="ORF">CCR75_006165</name>
</gene>
<dbReference type="GeneID" id="94349907"/>
<protein>
    <submittedName>
        <fullName evidence="1">Uncharacterized protein</fullName>
    </submittedName>
</protein>
<evidence type="ECO:0000313" key="2">
    <source>
        <dbReference type="Proteomes" id="UP000294530"/>
    </source>
</evidence>
<comment type="caution">
    <text evidence="1">The sequence shown here is derived from an EMBL/GenBank/DDBJ whole genome shotgun (WGS) entry which is preliminary data.</text>
</comment>